<gene>
    <name evidence="3" type="ordered locus">Snas_5433</name>
</gene>
<feature type="transmembrane region" description="Helical" evidence="2">
    <location>
        <begin position="168"/>
        <end position="187"/>
    </location>
</feature>
<organism evidence="3 4">
    <name type="scientific">Stackebrandtia nassauensis (strain DSM 44728 / CIP 108903 / NRRL B-16338 / NBRC 102104 / LLR-40K-21)</name>
    <dbReference type="NCBI Taxonomy" id="446470"/>
    <lineage>
        <taxon>Bacteria</taxon>
        <taxon>Bacillati</taxon>
        <taxon>Actinomycetota</taxon>
        <taxon>Actinomycetes</taxon>
        <taxon>Glycomycetales</taxon>
        <taxon>Glycomycetaceae</taxon>
        <taxon>Stackebrandtia</taxon>
    </lineage>
</organism>
<dbReference type="RefSeq" id="WP_013020636.1">
    <property type="nucleotide sequence ID" value="NC_013947.1"/>
</dbReference>
<keyword evidence="2" id="KW-1133">Transmembrane helix</keyword>
<feature type="transmembrane region" description="Helical" evidence="2">
    <location>
        <begin position="225"/>
        <end position="244"/>
    </location>
</feature>
<keyword evidence="2" id="KW-0472">Membrane</keyword>
<evidence type="ECO:0000313" key="4">
    <source>
        <dbReference type="Proteomes" id="UP000000844"/>
    </source>
</evidence>
<reference evidence="3 4" key="1">
    <citation type="journal article" date="2009" name="Stand. Genomic Sci.">
        <title>Complete genome sequence of Stackebrandtia nassauensis type strain (LLR-40K-21).</title>
        <authorList>
            <person name="Munk C."/>
            <person name="Lapidus A."/>
            <person name="Copeland A."/>
            <person name="Jando M."/>
            <person name="Mayilraj S."/>
            <person name="Glavina Del Rio T."/>
            <person name="Nolan M."/>
            <person name="Chen F."/>
            <person name="Lucas S."/>
            <person name="Tice H."/>
            <person name="Cheng J.F."/>
            <person name="Han C."/>
            <person name="Detter J.C."/>
            <person name="Bruce D."/>
            <person name="Goodwin L."/>
            <person name="Chain P."/>
            <person name="Pitluck S."/>
            <person name="Goker M."/>
            <person name="Ovchinikova G."/>
            <person name="Pati A."/>
            <person name="Ivanova N."/>
            <person name="Mavromatis K."/>
            <person name="Chen A."/>
            <person name="Palaniappan K."/>
            <person name="Land M."/>
            <person name="Hauser L."/>
            <person name="Chang Y.J."/>
            <person name="Jeffries C.D."/>
            <person name="Bristow J."/>
            <person name="Eisen J.A."/>
            <person name="Markowitz V."/>
            <person name="Hugenholtz P."/>
            <person name="Kyrpides N.C."/>
            <person name="Klenk H.P."/>
        </authorList>
    </citation>
    <scope>NUCLEOTIDE SEQUENCE [LARGE SCALE GENOMIC DNA]</scope>
    <source>
        <strain evidence="4">DSM 44728 / CIP 108903 / NRRL B-16338 / NBRC 102104 / LLR-40K-21</strain>
    </source>
</reference>
<keyword evidence="2" id="KW-0812">Transmembrane</keyword>
<sequence length="483" mass="49533">MSAFCNPFSTNPADIAECVAEGQKAGGAIDAALNPFEAICQAFAEAAADMLKEFAKAFAKFPNIDVTDPGVTDVYSLSMGIGIFAAVILLLLQTARTAITHEGKALAEGLVGVGKAALAMMLTLSLTTAGLLAADELTKWIIKESFGSVEKLTKRLSSFLVIETVANLPQMLLIALLVMLVVVVLWCELLLRNVGIALLVATSPIAAAGMVSGNTQQWWSKTVRATIQLILLKPTVAIIFALGFSLAGKGKSMSSVLTGMLMLLVAALAWPILAKFMTWMSAHSGGAAGMGAVLGFAAGQATIKRSGVAGAASGAEFGASTSDRTMQIAATRMSAARGTAGATKAAAAAGGLAPVVAALQAAQKGANSLAQRMETTAAHAGLDNANPYATPAGHPTGHPTIPAVAGDISSGLRSTTTTPVADRAASAEPPPPPIPPATTDRQHWREGREPASASTNVPSPPPVSAVHDLREPKRFHGPPPPRR</sequence>
<feature type="region of interest" description="Disordered" evidence="1">
    <location>
        <begin position="382"/>
        <end position="483"/>
    </location>
</feature>
<feature type="transmembrane region" description="Helical" evidence="2">
    <location>
        <begin position="74"/>
        <end position="92"/>
    </location>
</feature>
<feature type="transmembrane region" description="Helical" evidence="2">
    <location>
        <begin position="113"/>
        <end position="134"/>
    </location>
</feature>
<dbReference type="InterPro" id="IPR045782">
    <property type="entry name" value="TrbL_3"/>
</dbReference>
<dbReference type="KEGG" id="sna:Snas_5433"/>
<feature type="compositionally biased region" description="Basic and acidic residues" evidence="1">
    <location>
        <begin position="440"/>
        <end position="449"/>
    </location>
</feature>
<evidence type="ECO:0000256" key="1">
    <source>
        <dbReference type="SAM" id="MobiDB-lite"/>
    </source>
</evidence>
<dbReference type="OrthoDB" id="3478657at2"/>
<feature type="transmembrane region" description="Helical" evidence="2">
    <location>
        <begin position="194"/>
        <end position="213"/>
    </location>
</feature>
<protein>
    <recommendedName>
        <fullName evidence="5">TrbL/VirB6 plasmid conjugal transfer protein</fullName>
    </recommendedName>
</protein>
<proteinExistence type="predicted"/>
<evidence type="ECO:0000256" key="2">
    <source>
        <dbReference type="SAM" id="Phobius"/>
    </source>
</evidence>
<dbReference type="Proteomes" id="UP000000844">
    <property type="component" value="Chromosome"/>
</dbReference>
<dbReference type="HOGENOM" id="CLU_564880_0_0_11"/>
<dbReference type="Pfam" id="PF19590">
    <property type="entry name" value="TrbL_3"/>
    <property type="match status" value="1"/>
</dbReference>
<dbReference type="eggNOG" id="COG3266">
    <property type="taxonomic scope" value="Bacteria"/>
</dbReference>
<dbReference type="AlphaFoldDB" id="D3PVU4"/>
<keyword evidence="4" id="KW-1185">Reference proteome</keyword>
<dbReference type="EMBL" id="CP001778">
    <property type="protein sequence ID" value="ADD45065.1"/>
    <property type="molecule type" value="Genomic_DNA"/>
</dbReference>
<dbReference type="STRING" id="446470.Snas_5433"/>
<accession>D3PVU4</accession>
<evidence type="ECO:0008006" key="5">
    <source>
        <dbReference type="Google" id="ProtNLM"/>
    </source>
</evidence>
<evidence type="ECO:0000313" key="3">
    <source>
        <dbReference type="EMBL" id="ADD45065.1"/>
    </source>
</evidence>
<name>D3PVU4_STANL</name>
<feature type="transmembrane region" description="Helical" evidence="2">
    <location>
        <begin position="256"/>
        <end position="273"/>
    </location>
</feature>